<evidence type="ECO:0000256" key="5">
    <source>
        <dbReference type="ARBA" id="ARBA00022723"/>
    </source>
</evidence>
<feature type="binding site" evidence="9">
    <location>
        <position position="123"/>
    </location>
    <ligand>
        <name>Mn(2+)</name>
        <dbReference type="ChEBI" id="CHEBI:29035"/>
        <label>1</label>
    </ligand>
</feature>
<comment type="caution">
    <text evidence="13">The sequence shown here is derived from an EMBL/GenBank/DDBJ whole genome shotgun (WGS) entry which is preliminary data.</text>
</comment>
<evidence type="ECO:0000256" key="8">
    <source>
        <dbReference type="ARBA" id="ARBA00047391"/>
    </source>
</evidence>
<dbReference type="GO" id="GO:0005634">
    <property type="term" value="C:nucleus"/>
    <property type="evidence" value="ECO:0007669"/>
    <property type="project" value="TreeGrafter"/>
</dbReference>
<comment type="similarity">
    <text evidence="10 11">Belongs to the arginase family.</text>
</comment>
<dbReference type="PANTHER" id="PTHR43782:SF3">
    <property type="entry name" value="ARGINASE"/>
    <property type="match status" value="1"/>
</dbReference>
<dbReference type="Pfam" id="PF00491">
    <property type="entry name" value="Arginase"/>
    <property type="match status" value="1"/>
</dbReference>
<dbReference type="PRINTS" id="PR00116">
    <property type="entry name" value="ARGINASE"/>
</dbReference>
<dbReference type="Gene3D" id="3.40.800.10">
    <property type="entry name" value="Ureohydrolase domain"/>
    <property type="match status" value="1"/>
</dbReference>
<evidence type="ECO:0000256" key="9">
    <source>
        <dbReference type="PIRSR" id="PIRSR036979-1"/>
    </source>
</evidence>
<evidence type="ECO:0000256" key="7">
    <source>
        <dbReference type="ARBA" id="ARBA00023211"/>
    </source>
</evidence>
<feature type="binding site" evidence="9">
    <location>
        <position position="233"/>
    </location>
    <ligand>
        <name>Mn(2+)</name>
        <dbReference type="ChEBI" id="CHEBI:29035"/>
        <label>1</label>
    </ligand>
</feature>
<gene>
    <name evidence="13" type="ORF">B9G98_02892</name>
</gene>
<dbReference type="RefSeq" id="XP_024665217.1">
    <property type="nucleotide sequence ID" value="XM_024809449.1"/>
</dbReference>
<evidence type="ECO:0000256" key="12">
    <source>
        <dbReference type="RuleBase" id="RU361159"/>
    </source>
</evidence>
<dbReference type="STRING" id="45607.A0A2T0FJV9"/>
<feature type="binding site" evidence="9">
    <location>
        <position position="100"/>
    </location>
    <ligand>
        <name>Mn(2+)</name>
        <dbReference type="ChEBI" id="CHEBI:29035"/>
        <label>1</label>
    </ligand>
</feature>
<proteinExistence type="inferred from homology"/>
<keyword evidence="6 11" id="KW-0378">Hydrolase</keyword>
<dbReference type="GO" id="GO:0004053">
    <property type="term" value="F:arginase activity"/>
    <property type="evidence" value="ECO:0007669"/>
    <property type="project" value="UniProtKB-EC"/>
</dbReference>
<feature type="binding site" evidence="9">
    <location>
        <position position="125"/>
    </location>
    <ligand>
        <name>Mn(2+)</name>
        <dbReference type="ChEBI" id="CHEBI:29035"/>
        <label>1</label>
    </ligand>
</feature>
<name>A0A2T0FJV9_9ASCO</name>
<dbReference type="PIRSF" id="PIRSF036979">
    <property type="entry name" value="Arginase"/>
    <property type="match status" value="1"/>
</dbReference>
<keyword evidence="14" id="KW-1185">Reference proteome</keyword>
<dbReference type="UniPathway" id="UPA00158">
    <property type="reaction ID" value="UER00270"/>
</dbReference>
<sequence length="310" mass="33679">MQNKDNKELYIVGAPFAGGQGKQGVDEAPKLLLREGLETEIQNLGWNTHVSHLEFEEVKNDTPISNMKNPRFVSKAAEKVYDSVKAAAEKGFVLTVGGDHSIGAGTVAGVLAAHPEAVVLWIDAHADINTPAATQSGNIHGCPLSFPTGIDELPEDVEDGVFKWLPRKSLDFSRLAYIGLRDADEFEKSVIRKYNIAAYSMHDVDKYGIARVVEMALRRVNPGNTRPIHLSFDVDALDPFFAPSTGTPVRGGLTWREGCYICEAVAETGNLVAMDLVECNPHLGEHDEHIKSTLHSGIALVKSALGQTLL</sequence>
<dbReference type="EMBL" id="NDIQ01000021">
    <property type="protein sequence ID" value="PRT55272.1"/>
    <property type="molecule type" value="Genomic_DNA"/>
</dbReference>
<evidence type="ECO:0000313" key="14">
    <source>
        <dbReference type="Proteomes" id="UP000238350"/>
    </source>
</evidence>
<evidence type="ECO:0000256" key="11">
    <source>
        <dbReference type="RuleBase" id="RU003684"/>
    </source>
</evidence>
<dbReference type="Proteomes" id="UP000238350">
    <property type="component" value="Unassembled WGS sequence"/>
</dbReference>
<dbReference type="InterPro" id="IPR006035">
    <property type="entry name" value="Ureohydrolase"/>
</dbReference>
<dbReference type="GO" id="GO:0000050">
    <property type="term" value="P:urea cycle"/>
    <property type="evidence" value="ECO:0007669"/>
    <property type="project" value="UniProtKB-UniPathway"/>
</dbReference>
<dbReference type="InterPro" id="IPR014033">
    <property type="entry name" value="Arginase"/>
</dbReference>
<dbReference type="FunFam" id="3.40.800.10:FF:000012">
    <property type="entry name" value="Arginase"/>
    <property type="match status" value="1"/>
</dbReference>
<evidence type="ECO:0000256" key="6">
    <source>
        <dbReference type="ARBA" id="ARBA00022801"/>
    </source>
</evidence>
<dbReference type="InterPro" id="IPR020855">
    <property type="entry name" value="Ureohydrolase_Mn_BS"/>
</dbReference>
<evidence type="ECO:0000256" key="4">
    <source>
        <dbReference type="ARBA" id="ARBA00022503"/>
    </source>
</evidence>
<dbReference type="GO" id="GO:0030145">
    <property type="term" value="F:manganese ion binding"/>
    <property type="evidence" value="ECO:0007669"/>
    <property type="project" value="TreeGrafter"/>
</dbReference>
<dbReference type="GO" id="GO:0005829">
    <property type="term" value="C:cytosol"/>
    <property type="evidence" value="ECO:0007669"/>
    <property type="project" value="TreeGrafter"/>
</dbReference>
<dbReference type="GeneID" id="36516640"/>
<accession>A0A2T0FJV9</accession>
<dbReference type="PROSITE" id="PS51409">
    <property type="entry name" value="ARGINASE_2"/>
    <property type="match status" value="1"/>
</dbReference>
<feature type="binding site" evidence="9">
    <location>
        <position position="127"/>
    </location>
    <ligand>
        <name>Mn(2+)</name>
        <dbReference type="ChEBI" id="CHEBI:29035"/>
        <label>1</label>
    </ligand>
</feature>
<evidence type="ECO:0000256" key="10">
    <source>
        <dbReference type="PROSITE-ProRule" id="PRU00742"/>
    </source>
</evidence>
<reference evidence="13 14" key="1">
    <citation type="submission" date="2017-04" db="EMBL/GenBank/DDBJ databases">
        <title>Genome sequencing of [Candida] sorbophila.</title>
        <authorList>
            <person name="Ahn J.O."/>
        </authorList>
    </citation>
    <scope>NUCLEOTIDE SEQUENCE [LARGE SCALE GENOMIC DNA]</scope>
    <source>
        <strain evidence="13 14">DS02</strain>
    </source>
</reference>
<dbReference type="InterPro" id="IPR023696">
    <property type="entry name" value="Ureohydrolase_dom_sf"/>
</dbReference>
<organism evidence="13 14">
    <name type="scientific">Wickerhamiella sorbophila</name>
    <dbReference type="NCBI Taxonomy" id="45607"/>
    <lineage>
        <taxon>Eukaryota</taxon>
        <taxon>Fungi</taxon>
        <taxon>Dikarya</taxon>
        <taxon>Ascomycota</taxon>
        <taxon>Saccharomycotina</taxon>
        <taxon>Dipodascomycetes</taxon>
        <taxon>Dipodascales</taxon>
        <taxon>Trichomonascaceae</taxon>
        <taxon>Wickerhamiella</taxon>
    </lineage>
</organism>
<dbReference type="AlphaFoldDB" id="A0A2T0FJV9"/>
<dbReference type="GO" id="GO:0006525">
    <property type="term" value="P:arginine metabolic process"/>
    <property type="evidence" value="ECO:0007669"/>
    <property type="project" value="UniProtKB-KW"/>
</dbReference>
<keyword evidence="4 12" id="KW-0056">Arginine metabolism</keyword>
<dbReference type="PANTHER" id="PTHR43782">
    <property type="entry name" value="ARGINASE"/>
    <property type="match status" value="1"/>
</dbReference>
<dbReference type="CDD" id="cd09989">
    <property type="entry name" value="Arginase"/>
    <property type="match status" value="1"/>
</dbReference>
<comment type="cofactor">
    <cofactor evidence="9 12">
        <name>Mn(2+)</name>
        <dbReference type="ChEBI" id="CHEBI:29035"/>
    </cofactor>
    <text evidence="9 12">Binds 2 manganese ions per subunit.</text>
</comment>
<dbReference type="EC" id="3.5.3.1" evidence="2 12"/>
<dbReference type="OrthoDB" id="9992747at2759"/>
<keyword evidence="5 9" id="KW-0479">Metal-binding</keyword>
<dbReference type="SUPFAM" id="SSF52768">
    <property type="entry name" value="Arginase/deacetylase"/>
    <property type="match status" value="1"/>
</dbReference>
<dbReference type="PROSITE" id="PS01053">
    <property type="entry name" value="ARGINASE_1"/>
    <property type="match status" value="1"/>
</dbReference>
<comment type="pathway">
    <text evidence="1">Nitrogen metabolism; urea cycle; L-ornithine and urea from L-arginine: step 1/1.</text>
</comment>
<feature type="binding site" evidence="9">
    <location>
        <position position="235"/>
    </location>
    <ligand>
        <name>Mn(2+)</name>
        <dbReference type="ChEBI" id="CHEBI:29035"/>
        <label>1</label>
    </ligand>
</feature>
<evidence type="ECO:0000313" key="13">
    <source>
        <dbReference type="EMBL" id="PRT55272.1"/>
    </source>
</evidence>
<comment type="catalytic activity">
    <reaction evidence="8 12">
        <text>L-arginine + H2O = urea + L-ornithine</text>
        <dbReference type="Rhea" id="RHEA:20569"/>
        <dbReference type="ChEBI" id="CHEBI:15377"/>
        <dbReference type="ChEBI" id="CHEBI:16199"/>
        <dbReference type="ChEBI" id="CHEBI:32682"/>
        <dbReference type="ChEBI" id="CHEBI:46911"/>
        <dbReference type="EC" id="3.5.3.1"/>
    </reaction>
</comment>
<evidence type="ECO:0000256" key="3">
    <source>
        <dbReference type="ARBA" id="ARBA00018123"/>
    </source>
</evidence>
<dbReference type="NCBIfam" id="TIGR01229">
    <property type="entry name" value="rocF_arginase"/>
    <property type="match status" value="1"/>
</dbReference>
<keyword evidence="7 9" id="KW-0464">Manganese</keyword>
<evidence type="ECO:0000256" key="2">
    <source>
        <dbReference type="ARBA" id="ARBA00012168"/>
    </source>
</evidence>
<evidence type="ECO:0000256" key="1">
    <source>
        <dbReference type="ARBA" id="ARBA00005098"/>
    </source>
</evidence>
<protein>
    <recommendedName>
        <fullName evidence="3 12">Arginase</fullName>
        <ecNumber evidence="2 12">3.5.3.1</ecNumber>
    </recommendedName>
</protein>